<keyword evidence="3 9" id="KW-0547">Nucleotide-binding</keyword>
<dbReference type="Gene3D" id="6.10.140.430">
    <property type="match status" value="1"/>
</dbReference>
<dbReference type="Gene3D" id="3.40.50.300">
    <property type="entry name" value="P-loop containing nucleotide triphosphate hydrolases"/>
    <property type="match status" value="1"/>
</dbReference>
<dbReference type="InterPro" id="IPR007861">
    <property type="entry name" value="DNA_mismatch_repair_MutS_clamp"/>
</dbReference>
<dbReference type="RefSeq" id="WP_237381379.1">
    <property type="nucleotide sequence ID" value="NZ_CP071793.1"/>
</dbReference>
<organism evidence="13 14">
    <name type="scientific">Sulfidibacter corallicola</name>
    <dbReference type="NCBI Taxonomy" id="2818388"/>
    <lineage>
        <taxon>Bacteria</taxon>
        <taxon>Pseudomonadati</taxon>
        <taxon>Acidobacteriota</taxon>
        <taxon>Holophagae</taxon>
        <taxon>Acanthopleuribacterales</taxon>
        <taxon>Acanthopleuribacteraceae</taxon>
        <taxon>Sulfidibacter</taxon>
    </lineage>
</organism>
<dbReference type="Proteomes" id="UP000663929">
    <property type="component" value="Chromosome"/>
</dbReference>
<dbReference type="GO" id="GO:0005524">
    <property type="term" value="F:ATP binding"/>
    <property type="evidence" value="ECO:0007669"/>
    <property type="project" value="UniProtKB-UniRule"/>
</dbReference>
<dbReference type="SUPFAM" id="SSF48334">
    <property type="entry name" value="DNA repair protein MutS, domain III"/>
    <property type="match status" value="1"/>
</dbReference>
<name>A0A8A4TQH3_SULCO</name>
<evidence type="ECO:0000256" key="5">
    <source>
        <dbReference type="ARBA" id="ARBA00022840"/>
    </source>
</evidence>
<dbReference type="SUPFAM" id="SSF55271">
    <property type="entry name" value="DNA repair protein MutS, domain I"/>
    <property type="match status" value="1"/>
</dbReference>
<evidence type="ECO:0000259" key="12">
    <source>
        <dbReference type="PROSITE" id="PS00486"/>
    </source>
</evidence>
<dbReference type="SUPFAM" id="SSF53150">
    <property type="entry name" value="DNA repair protein MutS, domain II"/>
    <property type="match status" value="1"/>
</dbReference>
<accession>A0A8A4TQH3</accession>
<dbReference type="HAMAP" id="MF_00096">
    <property type="entry name" value="MutS"/>
    <property type="match status" value="1"/>
</dbReference>
<dbReference type="Pfam" id="PF00488">
    <property type="entry name" value="MutS_V"/>
    <property type="match status" value="1"/>
</dbReference>
<proteinExistence type="inferred from homology"/>
<dbReference type="GO" id="GO:0005829">
    <property type="term" value="C:cytosol"/>
    <property type="evidence" value="ECO:0007669"/>
    <property type="project" value="TreeGrafter"/>
</dbReference>
<dbReference type="PROSITE" id="PS00486">
    <property type="entry name" value="DNA_MISMATCH_REPAIR_2"/>
    <property type="match status" value="1"/>
</dbReference>
<dbReference type="NCBIfam" id="NF003810">
    <property type="entry name" value="PRK05399.1"/>
    <property type="match status" value="1"/>
</dbReference>
<dbReference type="Pfam" id="PF05190">
    <property type="entry name" value="MutS_IV"/>
    <property type="match status" value="1"/>
</dbReference>
<evidence type="ECO:0000313" key="14">
    <source>
        <dbReference type="Proteomes" id="UP000663929"/>
    </source>
</evidence>
<evidence type="ECO:0000256" key="2">
    <source>
        <dbReference type="ARBA" id="ARBA00021982"/>
    </source>
</evidence>
<evidence type="ECO:0000256" key="9">
    <source>
        <dbReference type="HAMAP-Rule" id="MF_00096"/>
    </source>
</evidence>
<feature type="domain" description="DNA mismatch repair proteins mutS family" evidence="12">
    <location>
        <begin position="703"/>
        <end position="719"/>
    </location>
</feature>
<keyword evidence="4 9" id="KW-0227">DNA damage</keyword>
<evidence type="ECO:0000256" key="6">
    <source>
        <dbReference type="ARBA" id="ARBA00023125"/>
    </source>
</evidence>
<gene>
    <name evidence="9 13" type="primary">mutS</name>
    <name evidence="13" type="ORF">J3U87_02165</name>
</gene>
<evidence type="ECO:0000256" key="1">
    <source>
        <dbReference type="ARBA" id="ARBA00006271"/>
    </source>
</evidence>
<keyword evidence="14" id="KW-1185">Reference proteome</keyword>
<dbReference type="CDD" id="cd03284">
    <property type="entry name" value="ABC_MutS1"/>
    <property type="match status" value="1"/>
</dbReference>
<dbReference type="SMART" id="SM00534">
    <property type="entry name" value="MUTSac"/>
    <property type="match status" value="1"/>
</dbReference>
<dbReference type="InterPro" id="IPR045076">
    <property type="entry name" value="MutS"/>
</dbReference>
<reference evidence="13" key="1">
    <citation type="submission" date="2021-03" db="EMBL/GenBank/DDBJ databases">
        <title>Acanthopleuribacteraceae sp. M133.</title>
        <authorList>
            <person name="Wang G."/>
        </authorList>
    </citation>
    <scope>NUCLEOTIDE SEQUENCE</scope>
    <source>
        <strain evidence="13">M133</strain>
    </source>
</reference>
<dbReference type="AlphaFoldDB" id="A0A8A4TQH3"/>
<dbReference type="InterPro" id="IPR007696">
    <property type="entry name" value="DNA_mismatch_repair_MutS_core"/>
</dbReference>
<dbReference type="InterPro" id="IPR000432">
    <property type="entry name" value="DNA_mismatch_repair_MutS_C"/>
</dbReference>
<dbReference type="GO" id="GO:0030983">
    <property type="term" value="F:mismatched DNA binding"/>
    <property type="evidence" value="ECO:0007669"/>
    <property type="project" value="InterPro"/>
</dbReference>
<dbReference type="FunFam" id="3.40.1170.10:FF:000001">
    <property type="entry name" value="DNA mismatch repair protein MutS"/>
    <property type="match status" value="1"/>
</dbReference>
<dbReference type="InterPro" id="IPR016151">
    <property type="entry name" value="DNA_mismatch_repair_MutS_N"/>
</dbReference>
<dbReference type="InterPro" id="IPR017261">
    <property type="entry name" value="DNA_mismatch_repair_MutS/MSH"/>
</dbReference>
<dbReference type="SUPFAM" id="SSF52540">
    <property type="entry name" value="P-loop containing nucleoside triphosphate hydrolases"/>
    <property type="match status" value="1"/>
</dbReference>
<dbReference type="Pfam" id="PF01624">
    <property type="entry name" value="MutS_I"/>
    <property type="match status" value="1"/>
</dbReference>
<comment type="similarity">
    <text evidence="1 9 10">Belongs to the DNA mismatch repair MutS family.</text>
</comment>
<dbReference type="GO" id="GO:0140664">
    <property type="term" value="F:ATP-dependent DNA damage sensor activity"/>
    <property type="evidence" value="ECO:0007669"/>
    <property type="project" value="InterPro"/>
</dbReference>
<dbReference type="Gene3D" id="1.10.1420.10">
    <property type="match status" value="2"/>
</dbReference>
<dbReference type="PIRSF" id="PIRSF037677">
    <property type="entry name" value="DNA_mis_repair_Msh6"/>
    <property type="match status" value="1"/>
</dbReference>
<keyword evidence="5 9" id="KW-0067">ATP-binding</keyword>
<evidence type="ECO:0000313" key="13">
    <source>
        <dbReference type="EMBL" id="QTD51248.1"/>
    </source>
</evidence>
<sequence>MKNGSKKKKETAKVTPMMAQYHAIKKEYPREILFFRMGDFYEMMFDDAIKAAELLGITLTKRGRGTAAEAPMCGVPHHAVEGYIAKLIKLGQRVAICDQVQDPKEAKGIVQREVTRVVTPGTVLDENCMEGKDFQYLAAMIEEDDQLGVAFMEFSTGRFEVTELEGEQRYHQIMDLLMAKNPAELIVRESDAWSLIDPGYLNERCVTPIDDWYFGKDYARQQLLDHFEALSLDGFGLEALHLATRTAGAALSYIYQTQKGKAVHLQSLKVLNQSDYMVLDSTTQRNLELTRSIYDGNRGESLLGQIDYCKTVMGSRLLKEWILQPLTDIAQIVERQTFVTSFVDATIPRAELRKILCEVPDLDRQVSRLAMGNITPRDILGIAAALGRIPAIVEQLDEVVPDRYGLSDALFANLWEMHTQISKFIVPEPPSHMRDGGYIGEGVDQELDELRTLRKDSRAILAQIETREREATGIPKLKVQYNKVFGYYIEVSKIHTAKVPEHYIRKQTLVNSERYITGELKEYESKILNAEEKIIEIEQRLYQELLVDCQGRLQDLRIWSKTVAQVDLHAALADLAVQRNYCKPEMHAGDEIEIIEGRHPVVESLSDEPFIPNDTFLNQASERVLIITGPNMGGKSTYLRQVALICLMAQMGSYVPATKAEMGIVDRIFTRVGASDHLARGQSTFMVEMTETANILNHASARSLIIMDEIGRGTSTFDGLSIAWSVAEYIHDKQKIGAKTLFATHYHEMTELEKLCEGVTNLHITVKEWKNKIVFLRRIEKGAADQSYGIHVAQLAGLPGEVIHRGREILSNLEKNELDTTGQPRLAHSSQSSAPSPPSTGELQLSLFGPEPSPILDELRGLEVDQLTPLKALELIYRWKDM</sequence>
<keyword evidence="7 9" id="KW-0234">DNA repair</keyword>
<dbReference type="Gene3D" id="3.40.1170.10">
    <property type="entry name" value="DNA repair protein MutS, domain I"/>
    <property type="match status" value="1"/>
</dbReference>
<dbReference type="InterPro" id="IPR005748">
    <property type="entry name" value="DNA_mismatch_repair_MutS"/>
</dbReference>
<dbReference type="GO" id="GO:0003684">
    <property type="term" value="F:damaged DNA binding"/>
    <property type="evidence" value="ECO:0007669"/>
    <property type="project" value="UniProtKB-UniRule"/>
</dbReference>
<feature type="region of interest" description="Disordered" evidence="11">
    <location>
        <begin position="820"/>
        <end position="847"/>
    </location>
</feature>
<dbReference type="InterPro" id="IPR027417">
    <property type="entry name" value="P-loop_NTPase"/>
</dbReference>
<evidence type="ECO:0000256" key="3">
    <source>
        <dbReference type="ARBA" id="ARBA00022741"/>
    </source>
</evidence>
<keyword evidence="6 9" id="KW-0238">DNA-binding</keyword>
<feature type="binding site" evidence="9">
    <location>
        <begin position="629"/>
        <end position="636"/>
    </location>
    <ligand>
        <name>ATP</name>
        <dbReference type="ChEBI" id="CHEBI:30616"/>
    </ligand>
</feature>
<dbReference type="Gene3D" id="3.30.420.110">
    <property type="entry name" value="MutS, connector domain"/>
    <property type="match status" value="1"/>
</dbReference>
<evidence type="ECO:0000256" key="8">
    <source>
        <dbReference type="ARBA" id="ARBA00024647"/>
    </source>
</evidence>
<dbReference type="EMBL" id="CP071793">
    <property type="protein sequence ID" value="QTD51248.1"/>
    <property type="molecule type" value="Genomic_DNA"/>
</dbReference>
<evidence type="ECO:0000256" key="4">
    <source>
        <dbReference type="ARBA" id="ARBA00022763"/>
    </source>
</evidence>
<evidence type="ECO:0000256" key="11">
    <source>
        <dbReference type="SAM" id="MobiDB-lite"/>
    </source>
</evidence>
<dbReference type="InterPro" id="IPR036678">
    <property type="entry name" value="MutS_con_dom_sf"/>
</dbReference>
<protein>
    <recommendedName>
        <fullName evidence="2 9">DNA mismatch repair protein MutS</fullName>
    </recommendedName>
</protein>
<dbReference type="SMART" id="SM00533">
    <property type="entry name" value="MUTSd"/>
    <property type="match status" value="1"/>
</dbReference>
<dbReference type="GO" id="GO:0006298">
    <property type="term" value="P:mismatch repair"/>
    <property type="evidence" value="ECO:0007669"/>
    <property type="project" value="UniProtKB-UniRule"/>
</dbReference>
<dbReference type="KEGG" id="scor:J3U87_02165"/>
<dbReference type="PANTHER" id="PTHR11361:SF34">
    <property type="entry name" value="DNA MISMATCH REPAIR PROTEIN MSH1, MITOCHONDRIAL"/>
    <property type="match status" value="1"/>
</dbReference>
<dbReference type="InterPro" id="IPR007860">
    <property type="entry name" value="DNA_mmatch_repair_MutS_con_dom"/>
</dbReference>
<dbReference type="Pfam" id="PF05188">
    <property type="entry name" value="MutS_II"/>
    <property type="match status" value="1"/>
</dbReference>
<dbReference type="InterPro" id="IPR036187">
    <property type="entry name" value="DNA_mismatch_repair_MutS_sf"/>
</dbReference>
<dbReference type="Pfam" id="PF05192">
    <property type="entry name" value="MutS_III"/>
    <property type="match status" value="1"/>
</dbReference>
<dbReference type="FunFam" id="3.40.50.300:FF:000870">
    <property type="entry name" value="MutS protein homolog 4"/>
    <property type="match status" value="1"/>
</dbReference>
<dbReference type="PANTHER" id="PTHR11361">
    <property type="entry name" value="DNA MISMATCH REPAIR PROTEIN MUTS FAMILY MEMBER"/>
    <property type="match status" value="1"/>
</dbReference>
<evidence type="ECO:0000256" key="7">
    <source>
        <dbReference type="ARBA" id="ARBA00023204"/>
    </source>
</evidence>
<comment type="function">
    <text evidence="8 9">This protein is involved in the repair of mismatches in DNA. It is possible that it carries out the mismatch recognition step. This protein has a weak ATPase activity.</text>
</comment>
<dbReference type="InterPro" id="IPR007695">
    <property type="entry name" value="DNA_mismatch_repair_MutS-lik_N"/>
</dbReference>
<dbReference type="NCBIfam" id="TIGR01070">
    <property type="entry name" value="mutS1"/>
    <property type="match status" value="1"/>
</dbReference>
<evidence type="ECO:0000256" key="10">
    <source>
        <dbReference type="RuleBase" id="RU003756"/>
    </source>
</evidence>